<dbReference type="SUPFAM" id="SSF161098">
    <property type="entry name" value="MetI-like"/>
    <property type="match status" value="1"/>
</dbReference>
<evidence type="ECO:0000256" key="1">
    <source>
        <dbReference type="ARBA" id="ARBA00004651"/>
    </source>
</evidence>
<feature type="transmembrane region" description="Helical" evidence="7">
    <location>
        <begin position="576"/>
        <end position="596"/>
    </location>
</feature>
<gene>
    <name evidence="9" type="ordered locus">Ta0269</name>
</gene>
<dbReference type="HOGENOM" id="CLU_386187_0_0_2"/>
<evidence type="ECO:0000256" key="7">
    <source>
        <dbReference type="RuleBase" id="RU363032"/>
    </source>
</evidence>
<keyword evidence="4 7" id="KW-0812">Transmembrane</keyword>
<comment type="similarity">
    <text evidence="7">Belongs to the binding-protein-dependent transport system permease family.</text>
</comment>
<dbReference type="PANTHER" id="PTHR43386">
    <property type="entry name" value="OLIGOPEPTIDE TRANSPORT SYSTEM PERMEASE PROTEIN APPC"/>
    <property type="match status" value="1"/>
</dbReference>
<dbReference type="FunCoup" id="Q9HLF9">
    <property type="interactions" value="16"/>
</dbReference>
<dbReference type="KEGG" id="tac:Ta0269"/>
<feature type="transmembrane region" description="Helical" evidence="7">
    <location>
        <begin position="514"/>
        <end position="539"/>
    </location>
</feature>
<name>Q9HLF9_THEAC</name>
<evidence type="ECO:0000256" key="5">
    <source>
        <dbReference type="ARBA" id="ARBA00022989"/>
    </source>
</evidence>
<organism evidence="9 10">
    <name type="scientific">Thermoplasma acidophilum (strain ATCC 25905 / DSM 1728 / JCM 9062 / NBRC 15155 / AMRC-C165)</name>
    <dbReference type="NCBI Taxonomy" id="273075"/>
    <lineage>
        <taxon>Archaea</taxon>
        <taxon>Methanobacteriati</taxon>
        <taxon>Thermoplasmatota</taxon>
        <taxon>Thermoplasmata</taxon>
        <taxon>Thermoplasmatales</taxon>
        <taxon>Thermoplasmataceae</taxon>
        <taxon>Thermoplasma</taxon>
    </lineage>
</organism>
<evidence type="ECO:0000256" key="4">
    <source>
        <dbReference type="ARBA" id="ARBA00022692"/>
    </source>
</evidence>
<keyword evidence="10" id="KW-1185">Reference proteome</keyword>
<reference evidence="9 10" key="1">
    <citation type="journal article" date="2000" name="Nature">
        <title>The genome sequence of the thermoacidophilic scavenger Thermoplasma acidophilum.</title>
        <authorList>
            <person name="Ruepp A."/>
            <person name="Graml W."/>
            <person name="Santos-Martinez M.L."/>
            <person name="Koretke K.K."/>
            <person name="Volker C."/>
            <person name="Mewes H.W."/>
            <person name="Frishman D."/>
            <person name="Stocker S."/>
            <person name="Lupas A.N."/>
            <person name="Baumeister W."/>
        </authorList>
    </citation>
    <scope>NUCLEOTIDE SEQUENCE [LARGE SCALE GENOMIC DNA]</scope>
    <source>
        <strain evidence="10">ATCC 25905 / DSM 1728 / JCM 9062 / NBRC 15155 / AMRC-C165</strain>
    </source>
</reference>
<protein>
    <submittedName>
        <fullName evidence="9">ABC-transporter (Orf C) related protein</fullName>
    </submittedName>
</protein>
<evidence type="ECO:0000256" key="6">
    <source>
        <dbReference type="ARBA" id="ARBA00023136"/>
    </source>
</evidence>
<keyword evidence="3" id="KW-1003">Cell membrane</keyword>
<dbReference type="PROSITE" id="PS50928">
    <property type="entry name" value="ABC_TM1"/>
    <property type="match status" value="1"/>
</dbReference>
<dbReference type="InterPro" id="IPR000515">
    <property type="entry name" value="MetI-like"/>
</dbReference>
<feature type="domain" description="ABC transmembrane type-1" evidence="8">
    <location>
        <begin position="514"/>
        <end position="705"/>
    </location>
</feature>
<dbReference type="InterPro" id="IPR035906">
    <property type="entry name" value="MetI-like_sf"/>
</dbReference>
<dbReference type="EMBL" id="AL445063">
    <property type="protein sequence ID" value="CAC11414.1"/>
    <property type="molecule type" value="Genomic_DNA"/>
</dbReference>
<feature type="transmembrane region" description="Helical" evidence="7">
    <location>
        <begin position="551"/>
        <end position="570"/>
    </location>
</feature>
<comment type="subcellular location">
    <subcellularLocation>
        <location evidence="1 7">Cell membrane</location>
        <topology evidence="1 7">Multi-pass membrane protein</topology>
    </subcellularLocation>
</comment>
<dbReference type="AlphaFoldDB" id="Q9HLF9"/>
<dbReference type="GO" id="GO:0005886">
    <property type="term" value="C:plasma membrane"/>
    <property type="evidence" value="ECO:0007669"/>
    <property type="project" value="UniProtKB-SubCell"/>
</dbReference>
<dbReference type="EnsemblBacteria" id="CAC11414">
    <property type="protein sequence ID" value="CAC11414"/>
    <property type="gene ID" value="CAC11414"/>
</dbReference>
<dbReference type="PANTHER" id="PTHR43386:SF1">
    <property type="entry name" value="D,D-DIPEPTIDE TRANSPORT SYSTEM PERMEASE PROTEIN DDPC-RELATED"/>
    <property type="match status" value="1"/>
</dbReference>
<keyword evidence="6 7" id="KW-0472">Membrane</keyword>
<evidence type="ECO:0000259" key="8">
    <source>
        <dbReference type="PROSITE" id="PS50928"/>
    </source>
</evidence>
<dbReference type="InParanoid" id="Q9HLF9"/>
<feature type="transmembrane region" description="Helical" evidence="7">
    <location>
        <begin position="40"/>
        <end position="64"/>
    </location>
</feature>
<feature type="transmembrane region" description="Helical" evidence="7">
    <location>
        <begin position="677"/>
        <end position="700"/>
    </location>
</feature>
<dbReference type="GO" id="GO:0055085">
    <property type="term" value="P:transmembrane transport"/>
    <property type="evidence" value="ECO:0007669"/>
    <property type="project" value="InterPro"/>
</dbReference>
<dbReference type="InterPro" id="IPR050366">
    <property type="entry name" value="BP-dependent_transpt_permease"/>
</dbReference>
<sequence>MVRSKNQGVEMKSNYNFRKERIRFTISNLKKDWKIFYSSAYGKVGFILVMIFVIISLISPLIIIHNNPNNYIVPQEDFYTAGLEKSLNIGASNFYGPFSSTSNPDGSYLLYFNNKTNIVSIGENGAIYHLLNSTGLMPLKVYSIGNYNEYLISGTLQLNTYLIDSNETTVFIGKVVWPSGTPGSGNPSVSWSDINASNVIDFISSAYSYSTYQSGIPEFNDETYRPAYLIIENGSTTSGFYLTSYYLSSMKQVFSIKLPHSVGPDSLHFYGSLFDTADIPNQLILVNYSNNLLAYSMTGKLKWDLSLPANITQIYIPFAYQSISKPYNMIFSVSGNDVFGIYPENGSYGTIYTGKDSVLAIASTQGESGFPSAFIVLTKGLFTVLSAPDKISESVSIPASLNRISSDQLDFLVYDDSGYMIMAEYLTSSEPFAWFTNLNTHISKPQFFVNPESARESIAMLVGNKLNIYSVNGKDLNPLPPTLNVPAGGPLLLGTTDHGKDVWSLFIGSFPTDLYIGVVVGIGILLISMVIGMLIGYFTGIVSSLVETFSLAVYLIPGLPLLIVVASIVGPSLIGLIAVLTFLSWPFPTFTLIGIIRSLKSRAFVEAAKISGASTMYILRKHMLPNITPILVYLTAINIGGAVAAVSTLQILGVAPLNVPTWGGMLSGFYSDYFDLIIAPWWFIPPIVALTLFIFAFIFVSRGLDEVVNPRLSQRR</sequence>
<dbReference type="eggNOG" id="arCOG00748">
    <property type="taxonomic scope" value="Archaea"/>
</dbReference>
<proteinExistence type="inferred from homology"/>
<keyword evidence="5 7" id="KW-1133">Transmembrane helix</keyword>
<dbReference type="Gene3D" id="1.10.3720.10">
    <property type="entry name" value="MetI-like"/>
    <property type="match status" value="1"/>
</dbReference>
<evidence type="ECO:0000313" key="9">
    <source>
        <dbReference type="EMBL" id="CAC11414.1"/>
    </source>
</evidence>
<dbReference type="CDD" id="cd06261">
    <property type="entry name" value="TM_PBP2"/>
    <property type="match status" value="1"/>
</dbReference>
<evidence type="ECO:0000313" key="10">
    <source>
        <dbReference type="Proteomes" id="UP000001024"/>
    </source>
</evidence>
<dbReference type="PaxDb" id="273075-Ta0269"/>
<accession>Q9HLF9</accession>
<feature type="transmembrane region" description="Helical" evidence="7">
    <location>
        <begin position="630"/>
        <end position="657"/>
    </location>
</feature>
<dbReference type="STRING" id="273075.gene:9571486"/>
<keyword evidence="2 7" id="KW-0813">Transport</keyword>
<dbReference type="Pfam" id="PF00528">
    <property type="entry name" value="BPD_transp_1"/>
    <property type="match status" value="1"/>
</dbReference>
<evidence type="ECO:0000256" key="3">
    <source>
        <dbReference type="ARBA" id="ARBA00022475"/>
    </source>
</evidence>
<evidence type="ECO:0000256" key="2">
    <source>
        <dbReference type="ARBA" id="ARBA00022448"/>
    </source>
</evidence>
<dbReference type="Proteomes" id="UP000001024">
    <property type="component" value="Chromosome"/>
</dbReference>